<name>A0A232EKZ8_9HYME</name>
<evidence type="ECO:0000313" key="2">
    <source>
        <dbReference type="Proteomes" id="UP000215335"/>
    </source>
</evidence>
<dbReference type="AlphaFoldDB" id="A0A232EKZ8"/>
<keyword evidence="2" id="KW-1185">Reference proteome</keyword>
<protein>
    <submittedName>
        <fullName evidence="1">Uncharacterized protein</fullName>
    </submittedName>
</protein>
<gene>
    <name evidence="1" type="ORF">TSAR_015127</name>
</gene>
<accession>A0A232EKZ8</accession>
<sequence>MSATETLCLVQYFGIIRSDDKRLELLIKSHNQLFIDWYGNLKSKFHNLMHYPRFLLQNGPCIN</sequence>
<dbReference type="EMBL" id="NNAY01003668">
    <property type="protein sequence ID" value="OXU19034.1"/>
    <property type="molecule type" value="Genomic_DNA"/>
</dbReference>
<dbReference type="OrthoDB" id="9995573at2759"/>
<comment type="caution">
    <text evidence="1">The sequence shown here is derived from an EMBL/GenBank/DDBJ whole genome shotgun (WGS) entry which is preliminary data.</text>
</comment>
<evidence type="ECO:0000313" key="1">
    <source>
        <dbReference type="EMBL" id="OXU19034.1"/>
    </source>
</evidence>
<reference evidence="1 2" key="1">
    <citation type="journal article" date="2017" name="Curr. Biol.">
        <title>The Evolution of Venom by Co-option of Single-Copy Genes.</title>
        <authorList>
            <person name="Martinson E.O."/>
            <person name="Mrinalini"/>
            <person name="Kelkar Y.D."/>
            <person name="Chang C.H."/>
            <person name="Werren J.H."/>
        </authorList>
    </citation>
    <scope>NUCLEOTIDE SEQUENCE [LARGE SCALE GENOMIC DNA]</scope>
    <source>
        <strain evidence="1 2">Alberta</strain>
        <tissue evidence="1">Whole body</tissue>
    </source>
</reference>
<dbReference type="Proteomes" id="UP000215335">
    <property type="component" value="Unassembled WGS sequence"/>
</dbReference>
<organism evidence="1 2">
    <name type="scientific">Trichomalopsis sarcophagae</name>
    <dbReference type="NCBI Taxonomy" id="543379"/>
    <lineage>
        <taxon>Eukaryota</taxon>
        <taxon>Metazoa</taxon>
        <taxon>Ecdysozoa</taxon>
        <taxon>Arthropoda</taxon>
        <taxon>Hexapoda</taxon>
        <taxon>Insecta</taxon>
        <taxon>Pterygota</taxon>
        <taxon>Neoptera</taxon>
        <taxon>Endopterygota</taxon>
        <taxon>Hymenoptera</taxon>
        <taxon>Apocrita</taxon>
        <taxon>Proctotrupomorpha</taxon>
        <taxon>Chalcidoidea</taxon>
        <taxon>Pteromalidae</taxon>
        <taxon>Pteromalinae</taxon>
        <taxon>Trichomalopsis</taxon>
    </lineage>
</organism>
<proteinExistence type="predicted"/>